<reference evidence="2" key="1">
    <citation type="submission" date="2018-05" db="EMBL/GenBank/DDBJ databases">
        <authorList>
            <person name="Lanie J.A."/>
            <person name="Ng W.-L."/>
            <person name="Kazmierczak K.M."/>
            <person name="Andrzejewski T.M."/>
            <person name="Davidsen T.M."/>
            <person name="Wayne K.J."/>
            <person name="Tettelin H."/>
            <person name="Glass J.I."/>
            <person name="Rusch D."/>
            <person name="Podicherti R."/>
            <person name="Tsui H.-C.T."/>
            <person name="Winkler M.E."/>
        </authorList>
    </citation>
    <scope>NUCLEOTIDE SEQUENCE</scope>
</reference>
<feature type="domain" description="Methyltransferase" evidence="1">
    <location>
        <begin position="34"/>
        <end position="163"/>
    </location>
</feature>
<organism evidence="2">
    <name type="scientific">marine metagenome</name>
    <dbReference type="NCBI Taxonomy" id="408172"/>
    <lineage>
        <taxon>unclassified sequences</taxon>
        <taxon>metagenomes</taxon>
        <taxon>ecological metagenomes</taxon>
    </lineage>
</organism>
<dbReference type="EMBL" id="UINC01004792">
    <property type="protein sequence ID" value="SVA16887.1"/>
    <property type="molecule type" value="Genomic_DNA"/>
</dbReference>
<dbReference type="Pfam" id="PF13847">
    <property type="entry name" value="Methyltransf_31"/>
    <property type="match status" value="1"/>
</dbReference>
<protein>
    <recommendedName>
        <fullName evidence="1">Methyltransferase domain-containing protein</fullName>
    </recommendedName>
</protein>
<dbReference type="AlphaFoldDB" id="A0A381TPY9"/>
<dbReference type="PANTHER" id="PTHR43861:SF1">
    <property type="entry name" value="TRANS-ACONITATE 2-METHYLTRANSFERASE"/>
    <property type="match status" value="1"/>
</dbReference>
<dbReference type="PANTHER" id="PTHR43861">
    <property type="entry name" value="TRANS-ACONITATE 2-METHYLTRANSFERASE-RELATED"/>
    <property type="match status" value="1"/>
</dbReference>
<name>A0A381TPY9_9ZZZZ</name>
<dbReference type="SUPFAM" id="SSF53335">
    <property type="entry name" value="S-adenosyl-L-methionine-dependent methyltransferases"/>
    <property type="match status" value="1"/>
</dbReference>
<accession>A0A381TPY9</accession>
<dbReference type="InterPro" id="IPR025714">
    <property type="entry name" value="Methyltranfer_dom"/>
</dbReference>
<dbReference type="InterPro" id="IPR029063">
    <property type="entry name" value="SAM-dependent_MTases_sf"/>
</dbReference>
<gene>
    <name evidence="2" type="ORF">METZ01_LOCUS69741</name>
</gene>
<evidence type="ECO:0000259" key="1">
    <source>
        <dbReference type="Pfam" id="PF13847"/>
    </source>
</evidence>
<evidence type="ECO:0000313" key="2">
    <source>
        <dbReference type="EMBL" id="SVA16887.1"/>
    </source>
</evidence>
<proteinExistence type="predicted"/>
<sequence>MEPYQNIIKINDRVTNYGKIIVSILNKYTQKDLSRMDILDIGCGNGFFEFALSPYVHRIYGIDPSLPMLTSARQNNKHYKFKNIRFYNGNAENIPFTKKFDMILFSYSLHYTKNILKSLNKILKNINENGLIFILEPTKTFVSKKYNKTSPDYDKKIYNQKQKKLQHTRNQIKLFSSSHTILYQEYNNKKYGILLQIY</sequence>
<dbReference type="CDD" id="cd02440">
    <property type="entry name" value="AdoMet_MTases"/>
    <property type="match status" value="1"/>
</dbReference>
<dbReference type="Gene3D" id="3.40.50.150">
    <property type="entry name" value="Vaccinia Virus protein VP39"/>
    <property type="match status" value="1"/>
</dbReference>